<dbReference type="PROSITE" id="PS50885">
    <property type="entry name" value="HAMP"/>
    <property type="match status" value="1"/>
</dbReference>
<keyword evidence="4 6" id="KW-0807">Transducer</keyword>
<evidence type="ECO:0000256" key="3">
    <source>
        <dbReference type="ARBA" id="ARBA00023136"/>
    </source>
</evidence>
<dbReference type="GO" id="GO:0006935">
    <property type="term" value="P:chemotaxis"/>
    <property type="evidence" value="ECO:0007669"/>
    <property type="project" value="InterPro"/>
</dbReference>
<evidence type="ECO:0000256" key="8">
    <source>
        <dbReference type="SAM" id="Phobius"/>
    </source>
</evidence>
<dbReference type="SMART" id="SM00304">
    <property type="entry name" value="HAMP"/>
    <property type="match status" value="1"/>
</dbReference>
<evidence type="ECO:0000256" key="7">
    <source>
        <dbReference type="SAM" id="Coils"/>
    </source>
</evidence>
<dbReference type="PANTHER" id="PTHR32089">
    <property type="entry name" value="METHYL-ACCEPTING CHEMOTAXIS PROTEIN MCPB"/>
    <property type="match status" value="1"/>
</dbReference>
<dbReference type="GO" id="GO:0004888">
    <property type="term" value="F:transmembrane signaling receptor activity"/>
    <property type="evidence" value="ECO:0007669"/>
    <property type="project" value="InterPro"/>
</dbReference>
<keyword evidence="2" id="KW-1003">Cell membrane</keyword>
<name>A0AAX3WXT7_9BACI</name>
<evidence type="ECO:0000256" key="5">
    <source>
        <dbReference type="ARBA" id="ARBA00029447"/>
    </source>
</evidence>
<dbReference type="InterPro" id="IPR024478">
    <property type="entry name" value="HlyB_4HB_MCP"/>
</dbReference>
<sequence length="561" mass="60568">MTVGRKLSFGFFTIILTLIISLLIMFFQFTNIEKKVENALENRVALVELADNIQFELAMQGLFIRAIFIEDKATNQENFSKYAGMLDEHVDEIMQISDSSEMDTYAKDLNTYNEAFNKAADEALALHTAGKLDEALQKVNSEVEQANKGLLEVSEKIVSYQKNQLDLVTKESKKAVANSQTISIIAIALGLVIGILLMLYVQRTISKPLKLTVIAANNIANGELYHEDISHQSKDEIGQLSTAFNTMKNSLRNLLTHIQGNTEHLTASAEELSASTEEISASADEVTRSITETANTASAATIAANESAHAMDETAIGVQRIAEATQQLHQNAVETTELANNGSTTADEAQQQMNIIYDSTQVINNLVQKLSKQSAEISHITTVITAITEQTNLLALNAAIEAARAGEHGKGFAVVADEVRKLAEESKQSANKIVNLTQEIQGDTQNVEKAVENGLQSVADGVQMIGQAGTAFEAIVEAINTMTDQIEDISATSEEISASAEQVAASVTEIANGASASAAHTQIVAESSKEQAATMQQINQVAADLSEKSLDLQSKISQFKL</sequence>
<feature type="domain" description="Methyl-accepting transducer" evidence="9">
    <location>
        <begin position="275"/>
        <end position="511"/>
    </location>
</feature>
<dbReference type="RefSeq" id="WP_283871111.1">
    <property type="nucleotide sequence ID" value="NZ_CP126101.1"/>
</dbReference>
<dbReference type="Proteomes" id="UP001178322">
    <property type="component" value="Chromosome"/>
</dbReference>
<dbReference type="Gene3D" id="6.10.340.10">
    <property type="match status" value="1"/>
</dbReference>
<evidence type="ECO:0000313" key="11">
    <source>
        <dbReference type="EMBL" id="WHY52700.1"/>
    </source>
</evidence>
<reference evidence="11" key="1">
    <citation type="submission" date="2023-05" db="EMBL/GenBank/DDBJ databases">
        <title>Comparative genomics of Bacillaceae isolates and their secondary metabolite potential.</title>
        <authorList>
            <person name="Song L."/>
            <person name="Nielsen L.J."/>
            <person name="Mohite O."/>
            <person name="Xu X."/>
            <person name="Weber T."/>
            <person name="Kovacs A.T."/>
        </authorList>
    </citation>
    <scope>NUCLEOTIDE SEQUENCE</scope>
    <source>
        <strain evidence="11">LY1</strain>
    </source>
</reference>
<dbReference type="GO" id="GO:0007165">
    <property type="term" value="P:signal transduction"/>
    <property type="evidence" value="ECO:0007669"/>
    <property type="project" value="UniProtKB-KW"/>
</dbReference>
<evidence type="ECO:0000256" key="2">
    <source>
        <dbReference type="ARBA" id="ARBA00022475"/>
    </source>
</evidence>
<dbReference type="Pfam" id="PF00672">
    <property type="entry name" value="HAMP"/>
    <property type="match status" value="1"/>
</dbReference>
<comment type="subcellular location">
    <subcellularLocation>
        <location evidence="1">Cell membrane</location>
    </subcellularLocation>
</comment>
<dbReference type="PRINTS" id="PR00260">
    <property type="entry name" value="CHEMTRNSDUCR"/>
</dbReference>
<evidence type="ECO:0000259" key="9">
    <source>
        <dbReference type="PROSITE" id="PS50111"/>
    </source>
</evidence>
<dbReference type="Gene3D" id="1.10.287.950">
    <property type="entry name" value="Methyl-accepting chemotaxis protein"/>
    <property type="match status" value="1"/>
</dbReference>
<evidence type="ECO:0000259" key="10">
    <source>
        <dbReference type="PROSITE" id="PS50885"/>
    </source>
</evidence>
<keyword evidence="8" id="KW-1133">Transmembrane helix</keyword>
<dbReference type="PANTHER" id="PTHR32089:SF112">
    <property type="entry name" value="LYSOZYME-LIKE PROTEIN-RELATED"/>
    <property type="match status" value="1"/>
</dbReference>
<evidence type="ECO:0000313" key="12">
    <source>
        <dbReference type="Proteomes" id="UP001178322"/>
    </source>
</evidence>
<feature type="coiled-coil region" evidence="7">
    <location>
        <begin position="419"/>
        <end position="453"/>
    </location>
</feature>
<dbReference type="InterPro" id="IPR003660">
    <property type="entry name" value="HAMP_dom"/>
</dbReference>
<dbReference type="CDD" id="cd11386">
    <property type="entry name" value="MCP_signal"/>
    <property type="match status" value="1"/>
</dbReference>
<accession>A0AAX3WXT7</accession>
<dbReference type="Pfam" id="PF00015">
    <property type="entry name" value="MCPsignal"/>
    <property type="match status" value="1"/>
</dbReference>
<dbReference type="SUPFAM" id="SSF58104">
    <property type="entry name" value="Methyl-accepting chemotaxis protein (MCP) signaling domain"/>
    <property type="match status" value="1"/>
</dbReference>
<dbReference type="AlphaFoldDB" id="A0AAX3WXT7"/>
<dbReference type="PROSITE" id="PS50111">
    <property type="entry name" value="CHEMOTAXIS_TRANSDUC_2"/>
    <property type="match status" value="1"/>
</dbReference>
<dbReference type="CDD" id="cd06225">
    <property type="entry name" value="HAMP"/>
    <property type="match status" value="1"/>
</dbReference>
<gene>
    <name evidence="11" type="ORF">QNH24_05530</name>
</gene>
<proteinExistence type="inferred from homology"/>
<dbReference type="InterPro" id="IPR004089">
    <property type="entry name" value="MCPsignal_dom"/>
</dbReference>
<dbReference type="EMBL" id="CP126101">
    <property type="protein sequence ID" value="WHY52700.1"/>
    <property type="molecule type" value="Genomic_DNA"/>
</dbReference>
<keyword evidence="7" id="KW-0175">Coiled coil</keyword>
<dbReference type="InterPro" id="IPR004090">
    <property type="entry name" value="Chemotax_Me-accpt_rcpt"/>
</dbReference>
<feature type="domain" description="HAMP" evidence="10">
    <location>
        <begin position="203"/>
        <end position="256"/>
    </location>
</feature>
<feature type="transmembrane region" description="Helical" evidence="8">
    <location>
        <begin position="7"/>
        <end position="29"/>
    </location>
</feature>
<dbReference type="Pfam" id="PF12729">
    <property type="entry name" value="4HB_MCP_1"/>
    <property type="match status" value="1"/>
</dbReference>
<organism evidence="11 12">
    <name type="scientific">Lysinibacillus pakistanensis</name>
    <dbReference type="NCBI Taxonomy" id="759811"/>
    <lineage>
        <taxon>Bacteria</taxon>
        <taxon>Bacillati</taxon>
        <taxon>Bacillota</taxon>
        <taxon>Bacilli</taxon>
        <taxon>Bacillales</taxon>
        <taxon>Bacillaceae</taxon>
        <taxon>Lysinibacillus</taxon>
    </lineage>
</organism>
<protein>
    <submittedName>
        <fullName evidence="11">Methyl-accepting chemotaxis protein</fullName>
    </submittedName>
</protein>
<dbReference type="GO" id="GO:0005886">
    <property type="term" value="C:plasma membrane"/>
    <property type="evidence" value="ECO:0007669"/>
    <property type="project" value="UniProtKB-SubCell"/>
</dbReference>
<evidence type="ECO:0000256" key="1">
    <source>
        <dbReference type="ARBA" id="ARBA00004236"/>
    </source>
</evidence>
<feature type="transmembrane region" description="Helical" evidence="8">
    <location>
        <begin position="182"/>
        <end position="201"/>
    </location>
</feature>
<comment type="similarity">
    <text evidence="5">Belongs to the methyl-accepting chemotaxis (MCP) protein family.</text>
</comment>
<keyword evidence="3 8" id="KW-0472">Membrane</keyword>
<dbReference type="SMART" id="SM00283">
    <property type="entry name" value="MA"/>
    <property type="match status" value="1"/>
</dbReference>
<evidence type="ECO:0000256" key="4">
    <source>
        <dbReference type="ARBA" id="ARBA00023224"/>
    </source>
</evidence>
<dbReference type="SUPFAM" id="SSF158472">
    <property type="entry name" value="HAMP domain-like"/>
    <property type="match status" value="1"/>
</dbReference>
<keyword evidence="8" id="KW-0812">Transmembrane</keyword>
<evidence type="ECO:0000256" key="6">
    <source>
        <dbReference type="PROSITE-ProRule" id="PRU00284"/>
    </source>
</evidence>